<keyword evidence="2" id="KW-0732">Signal</keyword>
<keyword evidence="4" id="KW-1185">Reference proteome</keyword>
<protein>
    <recommendedName>
        <fullName evidence="5">Secreted protein</fullName>
    </recommendedName>
</protein>
<name>A0A8H6I1Q8_9AGAR</name>
<feature type="chain" id="PRO_5034302529" description="Secreted protein" evidence="2">
    <location>
        <begin position="18"/>
        <end position="139"/>
    </location>
</feature>
<evidence type="ECO:0000256" key="1">
    <source>
        <dbReference type="SAM" id="MobiDB-lite"/>
    </source>
</evidence>
<dbReference type="AlphaFoldDB" id="A0A8H6I1Q8"/>
<feature type="compositionally biased region" description="Low complexity" evidence="1">
    <location>
        <begin position="51"/>
        <end position="67"/>
    </location>
</feature>
<evidence type="ECO:0000256" key="2">
    <source>
        <dbReference type="SAM" id="SignalP"/>
    </source>
</evidence>
<proteinExistence type="predicted"/>
<organism evidence="3 4">
    <name type="scientific">Ephemerocybe angulata</name>
    <dbReference type="NCBI Taxonomy" id="980116"/>
    <lineage>
        <taxon>Eukaryota</taxon>
        <taxon>Fungi</taxon>
        <taxon>Dikarya</taxon>
        <taxon>Basidiomycota</taxon>
        <taxon>Agaricomycotina</taxon>
        <taxon>Agaricomycetes</taxon>
        <taxon>Agaricomycetidae</taxon>
        <taxon>Agaricales</taxon>
        <taxon>Agaricineae</taxon>
        <taxon>Psathyrellaceae</taxon>
        <taxon>Ephemerocybe</taxon>
    </lineage>
</organism>
<reference evidence="3 4" key="1">
    <citation type="submission" date="2020-07" db="EMBL/GenBank/DDBJ databases">
        <title>Comparative genomics of pyrophilous fungi reveals a link between fire events and developmental genes.</title>
        <authorList>
            <consortium name="DOE Joint Genome Institute"/>
            <person name="Steindorff A.S."/>
            <person name="Carver A."/>
            <person name="Calhoun S."/>
            <person name="Stillman K."/>
            <person name="Liu H."/>
            <person name="Lipzen A."/>
            <person name="Pangilinan J."/>
            <person name="Labutti K."/>
            <person name="Bruns T.D."/>
            <person name="Grigoriev I.V."/>
        </authorList>
    </citation>
    <scope>NUCLEOTIDE SEQUENCE [LARGE SCALE GENOMIC DNA]</scope>
    <source>
        <strain evidence="3 4">CBS 144469</strain>
    </source>
</reference>
<accession>A0A8H6I1Q8</accession>
<sequence>MVTFLWAVLALRLTLFACPCCSWRLSGTLGNSTTCGLPMAASRLFSPRATPPGSGSTPTTSSDGTETLFKGPWIHAPTLAVFPRTAVPSPRFQTPRLTAASSRPALMKSWKADTSTLSLDATPRNLVPHKPPWSQTAMH</sequence>
<feature type="region of interest" description="Disordered" evidence="1">
    <location>
        <begin position="46"/>
        <end position="67"/>
    </location>
</feature>
<evidence type="ECO:0000313" key="3">
    <source>
        <dbReference type="EMBL" id="KAF6756322.1"/>
    </source>
</evidence>
<evidence type="ECO:0000313" key="4">
    <source>
        <dbReference type="Proteomes" id="UP000521943"/>
    </source>
</evidence>
<feature type="signal peptide" evidence="2">
    <location>
        <begin position="1"/>
        <end position="17"/>
    </location>
</feature>
<gene>
    <name evidence="3" type="ORF">DFP72DRAFT_893863</name>
</gene>
<comment type="caution">
    <text evidence="3">The sequence shown here is derived from an EMBL/GenBank/DDBJ whole genome shotgun (WGS) entry which is preliminary data.</text>
</comment>
<evidence type="ECO:0008006" key="5">
    <source>
        <dbReference type="Google" id="ProtNLM"/>
    </source>
</evidence>
<dbReference type="EMBL" id="JACGCI010000026">
    <property type="protein sequence ID" value="KAF6756322.1"/>
    <property type="molecule type" value="Genomic_DNA"/>
</dbReference>
<dbReference type="Proteomes" id="UP000521943">
    <property type="component" value="Unassembled WGS sequence"/>
</dbReference>